<dbReference type="OrthoDB" id="6206737at2759"/>
<reference evidence="1 2" key="1">
    <citation type="submission" date="2020-06" db="EMBL/GenBank/DDBJ databases">
        <authorList>
            <person name="Li R."/>
            <person name="Bekaert M."/>
        </authorList>
    </citation>
    <scope>NUCLEOTIDE SEQUENCE [LARGE SCALE GENOMIC DNA]</scope>
    <source>
        <strain evidence="2">wild</strain>
    </source>
</reference>
<gene>
    <name evidence="1" type="ORF">MCOR_11966</name>
</gene>
<evidence type="ECO:0000313" key="2">
    <source>
        <dbReference type="Proteomes" id="UP000507470"/>
    </source>
</evidence>
<organism evidence="1 2">
    <name type="scientific">Mytilus coruscus</name>
    <name type="common">Sea mussel</name>
    <dbReference type="NCBI Taxonomy" id="42192"/>
    <lineage>
        <taxon>Eukaryota</taxon>
        <taxon>Metazoa</taxon>
        <taxon>Spiralia</taxon>
        <taxon>Lophotrochozoa</taxon>
        <taxon>Mollusca</taxon>
        <taxon>Bivalvia</taxon>
        <taxon>Autobranchia</taxon>
        <taxon>Pteriomorphia</taxon>
        <taxon>Mytilida</taxon>
        <taxon>Mytiloidea</taxon>
        <taxon>Mytilidae</taxon>
        <taxon>Mytilinae</taxon>
        <taxon>Mytilus</taxon>
    </lineage>
</organism>
<sequence length="360" mass="40912">MSEFEGNCYFLFSETAMIDDDNKKNLIQKIAPMFMFQLGFLKATKIRTCVQVEVSSDVTFVKENASVLLVCPFLEEERPMVWRGPPNLTIYGIKETINGKLTNLKHKAFITKNEKSQYILKIGMFSKNNQGLYRCDTVKDKKPIEYQMNAIIAESPAVLTLVSDNSSDILTGEEGIPLKVRCYVEDGLPGPTLYLSYQEQVVNVTNTSMLEYLFVPSKGDHLNCFTCAADNEFFNVQTSILLFVEGQPECLHDNNQITSSINEDISISFNVYNPSGHLYLKCLDNMYNTFINCSMYNLLVQDNYFSIQSCNRSFMIAGYVIRVTVCAKLFQNIKALVMNLENKYGNQNCTFNFQANGQSF</sequence>
<dbReference type="EMBL" id="CACVKT020002042">
    <property type="protein sequence ID" value="CAC5374663.1"/>
    <property type="molecule type" value="Genomic_DNA"/>
</dbReference>
<protein>
    <recommendedName>
        <fullName evidence="3">Ig-like domain-containing protein</fullName>
    </recommendedName>
</protein>
<evidence type="ECO:0000313" key="1">
    <source>
        <dbReference type="EMBL" id="CAC5374663.1"/>
    </source>
</evidence>
<name>A0A6J8AW49_MYTCO</name>
<dbReference type="Proteomes" id="UP000507470">
    <property type="component" value="Unassembled WGS sequence"/>
</dbReference>
<accession>A0A6J8AW49</accession>
<evidence type="ECO:0008006" key="3">
    <source>
        <dbReference type="Google" id="ProtNLM"/>
    </source>
</evidence>
<dbReference type="AlphaFoldDB" id="A0A6J8AW49"/>
<proteinExistence type="predicted"/>
<dbReference type="SUPFAM" id="SSF48726">
    <property type="entry name" value="Immunoglobulin"/>
    <property type="match status" value="1"/>
</dbReference>
<dbReference type="InterPro" id="IPR036179">
    <property type="entry name" value="Ig-like_dom_sf"/>
</dbReference>
<keyword evidence="2" id="KW-1185">Reference proteome</keyword>